<name>A0A832DDJ5_9BACT</name>
<dbReference type="AlphaFoldDB" id="A0A832DDJ5"/>
<dbReference type="PIRSF" id="PIRSF004681">
    <property type="entry name" value="UCP004681"/>
    <property type="match status" value="1"/>
</dbReference>
<sequence length="145" mass="16491">MTLTVETFSFAVKTKGNCDIIDITDAVEKIIQENNFSEGNALVFISGSTAAITTIEYEPGLLKDYPKLFEKLIPENESYHHNFAWYDGNGHSHLRASLQKSSFTVPFKNSKLLLGTWQQIILVDFDNRSRYREVIVQLTGIKKTE</sequence>
<comment type="caution">
    <text evidence="2">The sequence shown here is derived from an EMBL/GenBank/DDBJ whole genome shotgun (WGS) entry which is preliminary data.</text>
</comment>
<dbReference type="PANTHER" id="PTHR30615:SF8">
    <property type="entry name" value="UPF0047 PROTEIN C4A8.02C"/>
    <property type="match status" value="1"/>
</dbReference>
<dbReference type="PANTHER" id="PTHR30615">
    <property type="entry name" value="UNCHARACTERIZED PROTEIN YJBQ-RELATED"/>
    <property type="match status" value="1"/>
</dbReference>
<organism evidence="2">
    <name type="scientific">Ignavibacterium album</name>
    <dbReference type="NCBI Taxonomy" id="591197"/>
    <lineage>
        <taxon>Bacteria</taxon>
        <taxon>Pseudomonadati</taxon>
        <taxon>Ignavibacteriota</taxon>
        <taxon>Ignavibacteria</taxon>
        <taxon>Ignavibacteriales</taxon>
        <taxon>Ignavibacteriaceae</taxon>
        <taxon>Ignavibacterium</taxon>
    </lineage>
</organism>
<dbReference type="Pfam" id="PF01894">
    <property type="entry name" value="YjbQ"/>
    <property type="match status" value="1"/>
</dbReference>
<gene>
    <name evidence="2" type="ORF">ENS56_00915</name>
</gene>
<proteinExistence type="inferred from homology"/>
<comment type="similarity">
    <text evidence="1">Belongs to the UPF0047 family.</text>
</comment>
<dbReference type="Gene3D" id="2.60.120.460">
    <property type="entry name" value="YjbQ-like"/>
    <property type="match status" value="1"/>
</dbReference>
<protein>
    <submittedName>
        <fullName evidence="2">YjbQ family protein</fullName>
    </submittedName>
</protein>
<dbReference type="InterPro" id="IPR001602">
    <property type="entry name" value="UPF0047_YjbQ-like"/>
</dbReference>
<accession>A0A832DDJ5</accession>
<dbReference type="EMBL" id="DSVI01000004">
    <property type="protein sequence ID" value="HGT46579.1"/>
    <property type="molecule type" value="Genomic_DNA"/>
</dbReference>
<dbReference type="InterPro" id="IPR035917">
    <property type="entry name" value="YjbQ-like_sf"/>
</dbReference>
<dbReference type="NCBIfam" id="TIGR00149">
    <property type="entry name" value="TIGR00149_YjbQ"/>
    <property type="match status" value="1"/>
</dbReference>
<reference evidence="2" key="1">
    <citation type="journal article" date="2020" name="mSystems">
        <title>Genome- and Community-Level Interaction Insights into Carbon Utilization and Element Cycling Functions of Hydrothermarchaeota in Hydrothermal Sediment.</title>
        <authorList>
            <person name="Zhou Z."/>
            <person name="Liu Y."/>
            <person name="Xu W."/>
            <person name="Pan J."/>
            <person name="Luo Z.H."/>
            <person name="Li M."/>
        </authorList>
    </citation>
    <scope>NUCLEOTIDE SEQUENCE [LARGE SCALE GENOMIC DNA]</scope>
    <source>
        <strain evidence="2">SpSt-500</strain>
    </source>
</reference>
<evidence type="ECO:0000256" key="1">
    <source>
        <dbReference type="ARBA" id="ARBA00005534"/>
    </source>
</evidence>
<evidence type="ECO:0000313" key="2">
    <source>
        <dbReference type="EMBL" id="HGT46579.1"/>
    </source>
</evidence>
<dbReference type="SUPFAM" id="SSF111038">
    <property type="entry name" value="YjbQ-like"/>
    <property type="match status" value="1"/>
</dbReference>